<keyword evidence="4" id="KW-1185">Reference proteome</keyword>
<dbReference type="PANTHER" id="PTHR45089:SF42">
    <property type="entry name" value="J DOMAIN-CONTAINING PROTEIN"/>
    <property type="match status" value="1"/>
</dbReference>
<evidence type="ECO:0000313" key="4">
    <source>
        <dbReference type="Proteomes" id="UP001168877"/>
    </source>
</evidence>
<dbReference type="PANTHER" id="PTHR45089">
    <property type="entry name" value="DNAJ HEAT SHOCK AMINO-TERMINAL DOMAIN PROTEIN-RELATED"/>
    <property type="match status" value="1"/>
</dbReference>
<organism evidence="3 4">
    <name type="scientific">Acer saccharum</name>
    <name type="common">Sugar maple</name>
    <dbReference type="NCBI Taxonomy" id="4024"/>
    <lineage>
        <taxon>Eukaryota</taxon>
        <taxon>Viridiplantae</taxon>
        <taxon>Streptophyta</taxon>
        <taxon>Embryophyta</taxon>
        <taxon>Tracheophyta</taxon>
        <taxon>Spermatophyta</taxon>
        <taxon>Magnoliopsida</taxon>
        <taxon>eudicotyledons</taxon>
        <taxon>Gunneridae</taxon>
        <taxon>Pentapetalae</taxon>
        <taxon>rosids</taxon>
        <taxon>malvids</taxon>
        <taxon>Sapindales</taxon>
        <taxon>Sapindaceae</taxon>
        <taxon>Hippocastanoideae</taxon>
        <taxon>Acereae</taxon>
        <taxon>Acer</taxon>
    </lineage>
</organism>
<feature type="region of interest" description="Disordered" evidence="1">
    <location>
        <begin position="108"/>
        <end position="179"/>
    </location>
</feature>
<name>A0AA39W4B0_ACESA</name>
<protein>
    <recommendedName>
        <fullName evidence="2">DUF3444 domain-containing protein</fullName>
    </recommendedName>
</protein>
<accession>A0AA39W4B0</accession>
<dbReference type="Proteomes" id="UP001168877">
    <property type="component" value="Unassembled WGS sequence"/>
</dbReference>
<comment type="caution">
    <text evidence="3">The sequence shown here is derived from an EMBL/GenBank/DDBJ whole genome shotgun (WGS) entry which is preliminary data.</text>
</comment>
<evidence type="ECO:0000259" key="2">
    <source>
        <dbReference type="Pfam" id="PF11926"/>
    </source>
</evidence>
<dbReference type="EMBL" id="JAUESC010000003">
    <property type="protein sequence ID" value="KAK0601978.1"/>
    <property type="molecule type" value="Genomic_DNA"/>
</dbReference>
<reference evidence="3" key="2">
    <citation type="submission" date="2023-06" db="EMBL/GenBank/DDBJ databases">
        <authorList>
            <person name="Swenson N.G."/>
            <person name="Wegrzyn J.L."/>
            <person name="Mcevoy S.L."/>
        </authorList>
    </citation>
    <scope>NUCLEOTIDE SEQUENCE</scope>
    <source>
        <strain evidence="3">NS2018</strain>
        <tissue evidence="3">Leaf</tissue>
    </source>
</reference>
<evidence type="ECO:0000313" key="3">
    <source>
        <dbReference type="EMBL" id="KAK0601978.1"/>
    </source>
</evidence>
<proteinExistence type="predicted"/>
<feature type="domain" description="DUF3444" evidence="2">
    <location>
        <begin position="173"/>
        <end position="382"/>
    </location>
</feature>
<gene>
    <name evidence="3" type="ORF">LWI29_029249</name>
</gene>
<dbReference type="InterPro" id="IPR024593">
    <property type="entry name" value="DUF3444"/>
</dbReference>
<evidence type="ECO:0000256" key="1">
    <source>
        <dbReference type="SAM" id="MobiDB-lite"/>
    </source>
</evidence>
<feature type="compositionally biased region" description="Basic and acidic residues" evidence="1">
    <location>
        <begin position="115"/>
        <end position="128"/>
    </location>
</feature>
<dbReference type="AlphaFoldDB" id="A0AA39W4B0"/>
<dbReference type="Pfam" id="PF11926">
    <property type="entry name" value="DUF3444"/>
    <property type="match status" value="1"/>
</dbReference>
<reference evidence="3" key="1">
    <citation type="journal article" date="2022" name="Plant J.">
        <title>Strategies of tolerance reflected in two North American maple genomes.</title>
        <authorList>
            <person name="McEvoy S.L."/>
            <person name="Sezen U.U."/>
            <person name="Trouern-Trend A."/>
            <person name="McMahon S.M."/>
            <person name="Schaberg P.G."/>
            <person name="Yang J."/>
            <person name="Wegrzyn J.L."/>
            <person name="Swenson N.G."/>
        </authorList>
    </citation>
    <scope>NUCLEOTIDE SEQUENCE</scope>
    <source>
        <strain evidence="3">NS2018</strain>
    </source>
</reference>
<sequence length="404" mass="45968">MGKIGLLVNYDGHWDGAQFMGSSPFGVCVSTEEKHDRLLEKIYGRVKVSRDRFELKLSTMVNSMTGKKILPILCDGDIEFLLLNAAPEIFVEVVERLVTALETVPMHPTSFSQDAEDKAGGGNEKEAVGKPSEYGTSRNADKKRKRKSEESYEDGNGSELSNTSEEEEEEVDLGYPDPEFSDFGKDRAENCFAANQVWAIHDRRDVMPRIYGRIKKVFLPRFKIQFTWLLPDPDDESEKDWFGVNLPVACGKFMNGIYQETENIRIFSHQISEISSMKRAGRSSYLIYPKSGETWALFRDWDIKWSSDPEKHKPPYKYEIVAVLTDFKENDGIVVAYLSKVEGFVSVFHYKQKNGVLSFIIAPGEMYRFSNRIPSFRLTGKERVGVPEGSFELDPVSLPDNDQI</sequence>